<sequence>MVMNRRRGGSNLGVLMLGAQLMNVGLEHIPPATLALIVGQAAIFLDFVPKFFRSANSVCISSYLVYHNQDWRRLILAQFFHGDDLHLYFNMVSLLYKGSFLERRFGTSYFVYLTAVFTALTGVTYVGLGLVLSEVLDNQSYLTSCAVGFSGVLFAMKVLTNYYNPGGRQYVLGFIPVPSKYIFWAELVLIQLVAPNASFVGHLAGILVGLAYVKGPLKFLMDIFLQPNSPRVRPRHSSSSSSEDEEQRTSFTSFFQRRSQGSRTPRFHQGGFYASGTEPSRSHPGYGPARPSAPQMDPDDIGFEAYNNNNGHVPSGNPGYDRFTGGYDEQEQYRRAMEESMRYNQHHVGQPGGLYPDLNDLRSRRANFYQ</sequence>
<accession>A0A433SZ72</accession>
<evidence type="ECO:0000256" key="3">
    <source>
        <dbReference type="ARBA" id="ARBA00022670"/>
    </source>
</evidence>
<dbReference type="Gene3D" id="1.20.1540.10">
    <property type="entry name" value="Rhomboid-like"/>
    <property type="match status" value="1"/>
</dbReference>
<reference evidence="11 12" key="1">
    <citation type="submission" date="2019-01" db="EMBL/GenBank/DDBJ databases">
        <title>A draft genome assembly of the solar-powered sea slug Elysia chlorotica.</title>
        <authorList>
            <person name="Cai H."/>
            <person name="Li Q."/>
            <person name="Fang X."/>
            <person name="Li J."/>
            <person name="Curtis N.E."/>
            <person name="Altenburger A."/>
            <person name="Shibata T."/>
            <person name="Feng M."/>
            <person name="Maeda T."/>
            <person name="Schwartz J.A."/>
            <person name="Shigenobu S."/>
            <person name="Lundholm N."/>
            <person name="Nishiyama T."/>
            <person name="Yang H."/>
            <person name="Hasebe M."/>
            <person name="Li S."/>
            <person name="Pierce S.K."/>
            <person name="Wang J."/>
        </authorList>
    </citation>
    <scope>NUCLEOTIDE SEQUENCE [LARGE SCALE GENOMIC DNA]</scope>
    <source>
        <strain evidence="11">EC2010</strain>
        <tissue evidence="11">Whole organism of an adult</tissue>
    </source>
</reference>
<dbReference type="PROSITE" id="PS50330">
    <property type="entry name" value="UIM"/>
    <property type="match status" value="1"/>
</dbReference>
<proteinExistence type="inferred from homology"/>
<dbReference type="PANTHER" id="PTHR43066">
    <property type="entry name" value="RHOMBOID-RELATED PROTEIN"/>
    <property type="match status" value="1"/>
</dbReference>
<feature type="transmembrane region" description="Helical" evidence="9">
    <location>
        <begin position="171"/>
        <end position="193"/>
    </location>
</feature>
<evidence type="ECO:0000256" key="9">
    <source>
        <dbReference type="SAM" id="Phobius"/>
    </source>
</evidence>
<feature type="transmembrane region" description="Helical" evidence="9">
    <location>
        <begin position="199"/>
        <end position="217"/>
    </location>
</feature>
<comment type="subcellular location">
    <subcellularLocation>
        <location evidence="1">Membrane</location>
        <topology evidence="1">Multi-pass membrane protein</topology>
    </subcellularLocation>
</comment>
<evidence type="ECO:0000256" key="7">
    <source>
        <dbReference type="ARBA" id="ARBA00023136"/>
    </source>
</evidence>
<feature type="region of interest" description="Disordered" evidence="8">
    <location>
        <begin position="230"/>
        <end position="299"/>
    </location>
</feature>
<keyword evidence="3" id="KW-0645">Protease</keyword>
<dbReference type="AlphaFoldDB" id="A0A433SZ72"/>
<dbReference type="PANTHER" id="PTHR43066:SF1">
    <property type="entry name" value="RHOMBOID PROTEIN 2"/>
    <property type="match status" value="1"/>
</dbReference>
<protein>
    <recommendedName>
        <fullName evidence="10">Peptidase S54 rhomboid domain-containing protein</fullName>
    </recommendedName>
</protein>
<name>A0A433SZ72_ELYCH</name>
<evidence type="ECO:0000256" key="5">
    <source>
        <dbReference type="ARBA" id="ARBA00022801"/>
    </source>
</evidence>
<evidence type="ECO:0000313" key="12">
    <source>
        <dbReference type="Proteomes" id="UP000271974"/>
    </source>
</evidence>
<dbReference type="GO" id="GO:0004252">
    <property type="term" value="F:serine-type endopeptidase activity"/>
    <property type="evidence" value="ECO:0007669"/>
    <property type="project" value="InterPro"/>
</dbReference>
<evidence type="ECO:0000313" key="11">
    <source>
        <dbReference type="EMBL" id="RUS74613.1"/>
    </source>
</evidence>
<comment type="similarity">
    <text evidence="2">Belongs to the peptidase S54 family.</text>
</comment>
<dbReference type="EMBL" id="RQTK01000814">
    <property type="protein sequence ID" value="RUS74613.1"/>
    <property type="molecule type" value="Genomic_DNA"/>
</dbReference>
<dbReference type="FunFam" id="1.20.1540.10:FF:000008">
    <property type="entry name" value="RHOMBOID-like protein 13"/>
    <property type="match status" value="1"/>
</dbReference>
<dbReference type="InterPro" id="IPR035952">
    <property type="entry name" value="Rhomboid-like_sf"/>
</dbReference>
<keyword evidence="12" id="KW-1185">Reference proteome</keyword>
<dbReference type="GO" id="GO:0006508">
    <property type="term" value="P:proteolysis"/>
    <property type="evidence" value="ECO:0007669"/>
    <property type="project" value="UniProtKB-KW"/>
</dbReference>
<keyword evidence="7 9" id="KW-0472">Membrane</keyword>
<evidence type="ECO:0000256" key="2">
    <source>
        <dbReference type="ARBA" id="ARBA00009045"/>
    </source>
</evidence>
<dbReference type="InterPro" id="IPR022764">
    <property type="entry name" value="Peptidase_S54_rhomboid_dom"/>
</dbReference>
<dbReference type="InterPro" id="IPR003903">
    <property type="entry name" value="UIM_dom"/>
</dbReference>
<comment type="caution">
    <text evidence="11">The sequence shown here is derived from an EMBL/GenBank/DDBJ whole genome shotgun (WGS) entry which is preliminary data.</text>
</comment>
<dbReference type="Pfam" id="PF01694">
    <property type="entry name" value="Rhomboid"/>
    <property type="match status" value="1"/>
</dbReference>
<keyword evidence="5" id="KW-0378">Hydrolase</keyword>
<feature type="compositionally biased region" description="Polar residues" evidence="8">
    <location>
        <begin position="249"/>
        <end position="263"/>
    </location>
</feature>
<keyword evidence="6 9" id="KW-1133">Transmembrane helix</keyword>
<dbReference type="Proteomes" id="UP000271974">
    <property type="component" value="Unassembled WGS sequence"/>
</dbReference>
<feature type="domain" description="Peptidase S54 rhomboid" evidence="10">
    <location>
        <begin position="69"/>
        <end position="213"/>
    </location>
</feature>
<organism evidence="11 12">
    <name type="scientific">Elysia chlorotica</name>
    <name type="common">Eastern emerald elysia</name>
    <name type="synonym">Sea slug</name>
    <dbReference type="NCBI Taxonomy" id="188477"/>
    <lineage>
        <taxon>Eukaryota</taxon>
        <taxon>Metazoa</taxon>
        <taxon>Spiralia</taxon>
        <taxon>Lophotrochozoa</taxon>
        <taxon>Mollusca</taxon>
        <taxon>Gastropoda</taxon>
        <taxon>Heterobranchia</taxon>
        <taxon>Euthyneura</taxon>
        <taxon>Panpulmonata</taxon>
        <taxon>Sacoglossa</taxon>
        <taxon>Placobranchoidea</taxon>
        <taxon>Plakobranchidae</taxon>
        <taxon>Elysia</taxon>
    </lineage>
</organism>
<evidence type="ECO:0000256" key="8">
    <source>
        <dbReference type="SAM" id="MobiDB-lite"/>
    </source>
</evidence>
<evidence type="ECO:0000256" key="6">
    <source>
        <dbReference type="ARBA" id="ARBA00022989"/>
    </source>
</evidence>
<evidence type="ECO:0000256" key="4">
    <source>
        <dbReference type="ARBA" id="ARBA00022692"/>
    </source>
</evidence>
<keyword evidence="4 9" id="KW-0812">Transmembrane</keyword>
<feature type="transmembrane region" description="Helical" evidence="9">
    <location>
        <begin position="109"/>
        <end position="128"/>
    </location>
</feature>
<evidence type="ECO:0000259" key="10">
    <source>
        <dbReference type="Pfam" id="PF01694"/>
    </source>
</evidence>
<feature type="transmembrane region" description="Helical" evidence="9">
    <location>
        <begin position="140"/>
        <end position="159"/>
    </location>
</feature>
<gene>
    <name evidence="11" type="ORF">EGW08_017617</name>
</gene>
<dbReference type="SUPFAM" id="SSF144091">
    <property type="entry name" value="Rhomboid-like"/>
    <property type="match status" value="1"/>
</dbReference>
<dbReference type="GO" id="GO:0016020">
    <property type="term" value="C:membrane"/>
    <property type="evidence" value="ECO:0007669"/>
    <property type="project" value="UniProtKB-SubCell"/>
</dbReference>
<dbReference type="OrthoDB" id="10257275at2759"/>
<dbReference type="STRING" id="188477.A0A433SZ72"/>
<evidence type="ECO:0000256" key="1">
    <source>
        <dbReference type="ARBA" id="ARBA00004141"/>
    </source>
</evidence>